<evidence type="ECO:0000256" key="1">
    <source>
        <dbReference type="ARBA" id="ARBA00004337"/>
    </source>
</evidence>
<evidence type="ECO:0000256" key="9">
    <source>
        <dbReference type="RuleBase" id="RU363079"/>
    </source>
</evidence>
<keyword evidence="7 9" id="KW-1133">Transmembrane helix</keyword>
<reference evidence="10" key="1">
    <citation type="submission" date="2022-05" db="EMBL/GenBank/DDBJ databases">
        <title>The Musa troglodytarum L. genome provides insights into the mechanism of non-climacteric behaviour and enrichment of carotenoids.</title>
        <authorList>
            <person name="Wang J."/>
        </authorList>
    </citation>
    <scope>NUCLEOTIDE SEQUENCE</scope>
    <source>
        <tissue evidence="10">Leaf</tissue>
    </source>
</reference>
<comment type="similarity">
    <text evidence="3 9">Belongs to the nonaspanin (TM9SF) (TC 9.A.2) family.</text>
</comment>
<dbReference type="GO" id="GO:0010008">
    <property type="term" value="C:endosome membrane"/>
    <property type="evidence" value="ECO:0007669"/>
    <property type="project" value="UniProtKB-SubCell"/>
</dbReference>
<evidence type="ECO:0000256" key="7">
    <source>
        <dbReference type="ARBA" id="ARBA00022989"/>
    </source>
</evidence>
<evidence type="ECO:0000256" key="3">
    <source>
        <dbReference type="ARBA" id="ARBA00005227"/>
    </source>
</evidence>
<dbReference type="PANTHER" id="PTHR10766:SF41">
    <property type="entry name" value="TRANSMEMBRANE 9 SUPERFAMILY MEMBER 3"/>
    <property type="match status" value="1"/>
</dbReference>
<keyword evidence="8 9" id="KW-0472">Membrane</keyword>
<dbReference type="GO" id="GO:0000139">
    <property type="term" value="C:Golgi membrane"/>
    <property type="evidence" value="ECO:0007669"/>
    <property type="project" value="UniProtKB-SubCell"/>
</dbReference>
<evidence type="ECO:0000256" key="6">
    <source>
        <dbReference type="ARBA" id="ARBA00022753"/>
    </source>
</evidence>
<proteinExistence type="inferred from homology"/>
<dbReference type="PANTHER" id="PTHR10766">
    <property type="entry name" value="TRANSMEMBRANE 9 SUPERFAMILY PROTEIN"/>
    <property type="match status" value="1"/>
</dbReference>
<feature type="transmembrane region" description="Helical" evidence="9">
    <location>
        <begin position="7"/>
        <end position="32"/>
    </location>
</feature>
<sequence>MIWRASLFAFMCFGMGFMLSTVAIFHGLLAAIPFETMLIVFLSRAFISLPLALLSTAFGRNWNGFPNNPCCVKTIPPTIPENWYLHYDVFCLHIILDLQGKLVQ</sequence>
<protein>
    <recommendedName>
        <fullName evidence="9">Transmembrane 9 superfamily member</fullName>
    </recommendedName>
</protein>
<dbReference type="Pfam" id="PF02990">
    <property type="entry name" value="EMP70"/>
    <property type="match status" value="1"/>
</dbReference>
<gene>
    <name evidence="10" type="ORF">MUK42_33370</name>
</gene>
<accession>A0A9E7ICU2</accession>
<evidence type="ECO:0000313" key="10">
    <source>
        <dbReference type="EMBL" id="URE49346.1"/>
    </source>
</evidence>
<dbReference type="EMBL" id="CP097511">
    <property type="protein sequence ID" value="URE49346.1"/>
    <property type="molecule type" value="Genomic_DNA"/>
</dbReference>
<keyword evidence="4 9" id="KW-0812">Transmembrane</keyword>
<dbReference type="OrthoDB" id="1666796at2759"/>
<keyword evidence="5" id="KW-0732">Signal</keyword>
<evidence type="ECO:0000313" key="11">
    <source>
        <dbReference type="Proteomes" id="UP001055439"/>
    </source>
</evidence>
<evidence type="ECO:0000256" key="5">
    <source>
        <dbReference type="ARBA" id="ARBA00022729"/>
    </source>
</evidence>
<comment type="subcellular location">
    <subcellularLocation>
        <location evidence="1">Endosome membrane</location>
        <topology evidence="1">Multi-pass membrane protein</topology>
    </subcellularLocation>
    <subcellularLocation>
        <location evidence="2">Golgi apparatus membrane</location>
        <topology evidence="2">Multi-pass membrane protein</topology>
    </subcellularLocation>
</comment>
<evidence type="ECO:0000256" key="8">
    <source>
        <dbReference type="ARBA" id="ARBA00023136"/>
    </source>
</evidence>
<dbReference type="AlphaFoldDB" id="A0A9E7ICU2"/>
<keyword evidence="6" id="KW-0967">Endosome</keyword>
<feature type="transmembrane region" description="Helical" evidence="9">
    <location>
        <begin position="38"/>
        <end position="58"/>
    </location>
</feature>
<dbReference type="Proteomes" id="UP001055439">
    <property type="component" value="Chromosome 9"/>
</dbReference>
<keyword evidence="11" id="KW-1185">Reference proteome</keyword>
<organism evidence="10 11">
    <name type="scientific">Musa troglodytarum</name>
    <name type="common">fe'i banana</name>
    <dbReference type="NCBI Taxonomy" id="320322"/>
    <lineage>
        <taxon>Eukaryota</taxon>
        <taxon>Viridiplantae</taxon>
        <taxon>Streptophyta</taxon>
        <taxon>Embryophyta</taxon>
        <taxon>Tracheophyta</taxon>
        <taxon>Spermatophyta</taxon>
        <taxon>Magnoliopsida</taxon>
        <taxon>Liliopsida</taxon>
        <taxon>Zingiberales</taxon>
        <taxon>Musaceae</taxon>
        <taxon>Musa</taxon>
    </lineage>
</organism>
<evidence type="ECO:0000256" key="2">
    <source>
        <dbReference type="ARBA" id="ARBA00004653"/>
    </source>
</evidence>
<name>A0A9E7ICU2_9LILI</name>
<dbReference type="InterPro" id="IPR004240">
    <property type="entry name" value="EMP70"/>
</dbReference>
<dbReference type="GO" id="GO:0072657">
    <property type="term" value="P:protein localization to membrane"/>
    <property type="evidence" value="ECO:0007669"/>
    <property type="project" value="TreeGrafter"/>
</dbReference>
<comment type="caution">
    <text evidence="9">Lacks conserved residue(s) required for the propagation of feature annotation.</text>
</comment>
<evidence type="ECO:0000256" key="4">
    <source>
        <dbReference type="ARBA" id="ARBA00022692"/>
    </source>
</evidence>